<comment type="caution">
    <text evidence="2">The sequence shown here is derived from an EMBL/GenBank/DDBJ whole genome shotgun (WGS) entry which is preliminary data.</text>
</comment>
<accession>A0A077M4F9</accession>
<name>A0A077M4F9_9MICO</name>
<dbReference type="Pfam" id="PF10335">
    <property type="entry name" value="DUF294_C"/>
    <property type="match status" value="1"/>
</dbReference>
<dbReference type="EMBL" id="CAJB01000330">
    <property type="protein sequence ID" value="CCH79010.1"/>
    <property type="molecule type" value="Genomic_DNA"/>
</dbReference>
<keyword evidence="3" id="KW-1185">Reference proteome</keyword>
<gene>
    <name evidence="2" type="ORF">BN12_3960002</name>
</gene>
<feature type="domain" description="DUF294" evidence="1">
    <location>
        <begin position="77"/>
        <end position="208"/>
    </location>
</feature>
<dbReference type="InterPro" id="IPR018821">
    <property type="entry name" value="DUF294_put_nucleoTrafse_sb-bd"/>
</dbReference>
<sequence length="231" mass="25634">MQVDGNGATAERATFSRSNAEWSAAATIWLARPEDSKNAILTSLLVDGRPIYGDPALPEAAKVFADLRHQPATMRLLLRESLARRAKRNGLKDTFARRKTTFDIKTNAILPVVNLARWAGLSAGSAELPTVERLRAAAGSEILPYELADTLIDAFENLQRLRLRYQLAQHRRGERPSDILHRDHVSSIDQSTITEAVREIAAAQKRLAKFSAFVPADEWLQPDDSNPKGRS</sequence>
<evidence type="ECO:0000259" key="1">
    <source>
        <dbReference type="Pfam" id="PF10335"/>
    </source>
</evidence>
<dbReference type="STRING" id="1194083.BN12_3960002"/>
<proteinExistence type="predicted"/>
<dbReference type="Proteomes" id="UP000035721">
    <property type="component" value="Unassembled WGS sequence"/>
</dbReference>
<evidence type="ECO:0000313" key="2">
    <source>
        <dbReference type="EMBL" id="CCH79010.1"/>
    </source>
</evidence>
<protein>
    <submittedName>
        <fullName evidence="2">Putative signal transduction protein with CBS domains</fullName>
    </submittedName>
</protein>
<dbReference type="AlphaFoldDB" id="A0A077M4F9"/>
<reference evidence="2 3" key="1">
    <citation type="journal article" date="2013" name="ISME J.">
        <title>A metabolic model for members of the genus Tetrasphaera involved in enhanced biological phosphorus removal.</title>
        <authorList>
            <person name="Kristiansen R."/>
            <person name="Nguyen H.T.T."/>
            <person name="Saunders A.M."/>
            <person name="Nielsen J.L."/>
            <person name="Wimmer R."/>
            <person name="Le V.Q."/>
            <person name="McIlroy S.J."/>
            <person name="Petrovski S."/>
            <person name="Seviour R.J."/>
            <person name="Calteau A."/>
            <person name="Nielsen K.L."/>
            <person name="Nielsen P.H."/>
        </authorList>
    </citation>
    <scope>NUCLEOTIDE SEQUENCE [LARGE SCALE GENOMIC DNA]</scope>
    <source>
        <strain evidence="2 3">T1-X7</strain>
    </source>
</reference>
<organism evidence="2 3">
    <name type="scientific">Nostocoides japonicum T1-X7</name>
    <dbReference type="NCBI Taxonomy" id="1194083"/>
    <lineage>
        <taxon>Bacteria</taxon>
        <taxon>Bacillati</taxon>
        <taxon>Actinomycetota</taxon>
        <taxon>Actinomycetes</taxon>
        <taxon>Micrococcales</taxon>
        <taxon>Intrasporangiaceae</taxon>
        <taxon>Nostocoides</taxon>
    </lineage>
</organism>
<evidence type="ECO:0000313" key="3">
    <source>
        <dbReference type="Proteomes" id="UP000035721"/>
    </source>
</evidence>